<evidence type="ECO:0000256" key="4">
    <source>
        <dbReference type="ARBA" id="ARBA00022801"/>
    </source>
</evidence>
<feature type="signal peptide" evidence="6">
    <location>
        <begin position="1"/>
        <end position="23"/>
    </location>
</feature>
<evidence type="ECO:0000313" key="7">
    <source>
        <dbReference type="EMBL" id="CAK4030667.1"/>
    </source>
</evidence>
<dbReference type="PRINTS" id="PR00724">
    <property type="entry name" value="CRBOXYPTASEC"/>
</dbReference>
<evidence type="ECO:0000313" key="8">
    <source>
        <dbReference type="Proteomes" id="UP001296104"/>
    </source>
</evidence>
<comment type="similarity">
    <text evidence="1">Belongs to the peptidase S10 family.</text>
</comment>
<accession>A0AAI9EBU4</accession>
<protein>
    <submittedName>
        <fullName evidence="7">Carboxypeptidase S1 A</fullName>
    </submittedName>
</protein>
<dbReference type="InterPro" id="IPR033124">
    <property type="entry name" value="Ser_caboxypep_his_AS"/>
</dbReference>
<evidence type="ECO:0000256" key="5">
    <source>
        <dbReference type="ARBA" id="ARBA00023180"/>
    </source>
</evidence>
<comment type="caution">
    <text evidence="7">The sequence shown here is derived from an EMBL/GenBank/DDBJ whole genome shotgun (WGS) entry which is preliminary data.</text>
</comment>
<dbReference type="GO" id="GO:0004185">
    <property type="term" value="F:serine-type carboxypeptidase activity"/>
    <property type="evidence" value="ECO:0007669"/>
    <property type="project" value="InterPro"/>
</dbReference>
<evidence type="ECO:0000256" key="1">
    <source>
        <dbReference type="ARBA" id="ARBA00009431"/>
    </source>
</evidence>
<dbReference type="InterPro" id="IPR029058">
    <property type="entry name" value="AB_hydrolase_fold"/>
</dbReference>
<dbReference type="SUPFAM" id="SSF53474">
    <property type="entry name" value="alpha/beta-Hydrolases"/>
    <property type="match status" value="1"/>
</dbReference>
<dbReference type="InterPro" id="IPR001563">
    <property type="entry name" value="Peptidase_S10"/>
</dbReference>
<reference evidence="7" key="1">
    <citation type="submission" date="2023-11" db="EMBL/GenBank/DDBJ databases">
        <authorList>
            <person name="Alioto T."/>
            <person name="Alioto T."/>
            <person name="Gomez Garrido J."/>
        </authorList>
    </citation>
    <scope>NUCLEOTIDE SEQUENCE</scope>
</reference>
<sequence>MLQLFHLPPSLLAFIAAIPLVSAQYPPPASYQNILTSPVDPNVTVAYKRPTAGTCTTAFTTQKQYTGYIGLPPNTLAPIQQNYSINTFFWFIEARQTPESAPLTIWLNGGPGSSSMFGLFNEVGPCEVVQMADGGYGTQMRTFGWDRASNVLFIDQPNQVGFSYDAVTNASRDLFMDELFEPPTSPSSNLPSFMYLNGTFGTANENAPRQTAATANTTEIAAVATWHFLQTWLSTFTQYNPATRPNVTTPNSNEPAGVNLFTESYGGKFGPVFASYFDQQNDAITSGQLSSNSTLQIKLQSVGILNGLVDDLIQDRYYADFGYNNTYGVDILSQTDELNALTNFTNQCTPAIQACRAASTDPYGDNEQANSLCETAQYSCNSLPALAGARGYYPYDIRQKIPSPDPSAAYQEYLNQASVLSSIGAKVNYTESSPYVLESFVSTGDTIRGGTIQDLADLLKKGIRVALIYGDADFLCNWLGGQAVSFAIANALPNYPVATGVSSAGAGAPSSYASGFAGAGYAQIVVNDSYVGGLVRQYGNLSFSRVYDAGHFVPYYQPETVFQIFARVILGTDLSTAADIDLADFRSNGTANATHTNSVPEQPKATCWVRNWNESCSSSDTSAMKQGKGLVQYGIYYQDSKSIVLPSSSIAAGVPGLPMTTASTNSETGTSGTSTMALTGVYTATGTPVMSSSQGAAQTAMPSLDAHFGHLGVGIFGVALGAAVMI</sequence>
<evidence type="ECO:0000256" key="6">
    <source>
        <dbReference type="SAM" id="SignalP"/>
    </source>
</evidence>
<keyword evidence="2 7" id="KW-0121">Carboxypeptidase</keyword>
<dbReference type="PANTHER" id="PTHR11802">
    <property type="entry name" value="SERINE PROTEASE FAMILY S10 SERINE CARBOXYPEPTIDASE"/>
    <property type="match status" value="1"/>
</dbReference>
<keyword evidence="8" id="KW-1185">Reference proteome</keyword>
<dbReference type="PANTHER" id="PTHR11802:SF404">
    <property type="entry name" value="CARBOXYPEPTIDASE"/>
    <property type="match status" value="1"/>
</dbReference>
<proteinExistence type="inferred from homology"/>
<dbReference type="GO" id="GO:0006508">
    <property type="term" value="P:proteolysis"/>
    <property type="evidence" value="ECO:0007669"/>
    <property type="project" value="UniProtKB-KW"/>
</dbReference>
<dbReference type="AlphaFoldDB" id="A0AAI9EBU4"/>
<name>A0AAI9EBU4_9PEZI</name>
<dbReference type="GO" id="GO:0000324">
    <property type="term" value="C:fungal-type vacuole"/>
    <property type="evidence" value="ECO:0007669"/>
    <property type="project" value="TreeGrafter"/>
</dbReference>
<feature type="chain" id="PRO_5042464709" evidence="6">
    <location>
        <begin position="24"/>
        <end position="726"/>
    </location>
</feature>
<dbReference type="Proteomes" id="UP001296104">
    <property type="component" value="Unassembled WGS sequence"/>
</dbReference>
<keyword evidence="3" id="KW-0645">Protease</keyword>
<dbReference type="Pfam" id="PF00450">
    <property type="entry name" value="Peptidase_S10"/>
    <property type="match status" value="1"/>
</dbReference>
<organism evidence="7 8">
    <name type="scientific">Lecanosticta acicola</name>
    <dbReference type="NCBI Taxonomy" id="111012"/>
    <lineage>
        <taxon>Eukaryota</taxon>
        <taxon>Fungi</taxon>
        <taxon>Dikarya</taxon>
        <taxon>Ascomycota</taxon>
        <taxon>Pezizomycotina</taxon>
        <taxon>Dothideomycetes</taxon>
        <taxon>Dothideomycetidae</taxon>
        <taxon>Mycosphaerellales</taxon>
        <taxon>Mycosphaerellaceae</taxon>
        <taxon>Lecanosticta</taxon>
    </lineage>
</organism>
<evidence type="ECO:0000256" key="2">
    <source>
        <dbReference type="ARBA" id="ARBA00022645"/>
    </source>
</evidence>
<gene>
    <name evidence="7" type="ORF">LECACI_7A005825</name>
</gene>
<keyword evidence="4" id="KW-0378">Hydrolase</keyword>
<dbReference type="PROSITE" id="PS00560">
    <property type="entry name" value="CARBOXYPEPT_SER_HIS"/>
    <property type="match status" value="1"/>
</dbReference>
<dbReference type="Gene3D" id="3.40.50.1820">
    <property type="entry name" value="alpha/beta hydrolase"/>
    <property type="match status" value="1"/>
</dbReference>
<evidence type="ECO:0000256" key="3">
    <source>
        <dbReference type="ARBA" id="ARBA00022670"/>
    </source>
</evidence>
<keyword evidence="5" id="KW-0325">Glycoprotein</keyword>
<dbReference type="EMBL" id="CAVMBE010000039">
    <property type="protein sequence ID" value="CAK4030667.1"/>
    <property type="molecule type" value="Genomic_DNA"/>
</dbReference>
<keyword evidence="6" id="KW-0732">Signal</keyword>